<keyword evidence="1" id="KW-0479">Metal-binding</keyword>
<dbReference type="InterPro" id="IPR018247">
    <property type="entry name" value="EF_Hand_1_Ca_BS"/>
</dbReference>
<dbReference type="AlphaFoldDB" id="A0AAV2SN44"/>
<protein>
    <recommendedName>
        <fullName evidence="4">EF-hand domain-containing protein</fullName>
    </recommendedName>
</protein>
<dbReference type="InterPro" id="IPR011992">
    <property type="entry name" value="EF-hand-dom_pair"/>
</dbReference>
<evidence type="ECO:0000313" key="5">
    <source>
        <dbReference type="EMBL" id="CAL4214834.1"/>
    </source>
</evidence>
<dbReference type="SMART" id="SM00054">
    <property type="entry name" value="EFh"/>
    <property type="match status" value="2"/>
</dbReference>
<dbReference type="InterPro" id="IPR002048">
    <property type="entry name" value="EF_hand_dom"/>
</dbReference>
<feature type="non-terminal residue" evidence="5">
    <location>
        <position position="136"/>
    </location>
</feature>
<dbReference type="PANTHER" id="PTHR23055">
    <property type="entry name" value="CALCIUM BINDING PROTEINS"/>
    <property type="match status" value="1"/>
</dbReference>
<evidence type="ECO:0000256" key="1">
    <source>
        <dbReference type="ARBA" id="ARBA00022723"/>
    </source>
</evidence>
<accession>A0AAV2SN44</accession>
<dbReference type="Pfam" id="PF13499">
    <property type="entry name" value="EF-hand_7"/>
    <property type="match status" value="1"/>
</dbReference>
<keyword evidence="6" id="KW-1185">Reference proteome</keyword>
<evidence type="ECO:0000259" key="4">
    <source>
        <dbReference type="PROSITE" id="PS50222"/>
    </source>
</evidence>
<organism evidence="5 6">
    <name type="scientific">Meganyctiphanes norvegica</name>
    <name type="common">Northern krill</name>
    <name type="synonym">Thysanopoda norvegica</name>
    <dbReference type="NCBI Taxonomy" id="48144"/>
    <lineage>
        <taxon>Eukaryota</taxon>
        <taxon>Metazoa</taxon>
        <taxon>Ecdysozoa</taxon>
        <taxon>Arthropoda</taxon>
        <taxon>Crustacea</taxon>
        <taxon>Multicrustacea</taxon>
        <taxon>Malacostraca</taxon>
        <taxon>Eumalacostraca</taxon>
        <taxon>Eucarida</taxon>
        <taxon>Euphausiacea</taxon>
        <taxon>Euphausiidae</taxon>
        <taxon>Meganyctiphanes</taxon>
    </lineage>
</organism>
<evidence type="ECO:0000256" key="3">
    <source>
        <dbReference type="ARBA" id="ARBA00022837"/>
    </source>
</evidence>
<feature type="domain" description="EF-hand" evidence="4">
    <location>
        <begin position="20"/>
        <end position="55"/>
    </location>
</feature>
<feature type="domain" description="EF-hand" evidence="4">
    <location>
        <begin position="68"/>
        <end position="103"/>
    </location>
</feature>
<name>A0AAV2SN44_MEGNR</name>
<sequence>MSDFFFKDFLASLSTISRGSTQEKLQWIFGLYDVNRDGFITKPEMVEVVDAIYQMLGRQTEPQVPANAASEHVERIFHLIDSNKDGAITMEELGNWVARDDTFIESLGMFDTVLYTSKEVSSTQPPPSRMSTISQT</sequence>
<evidence type="ECO:0000256" key="2">
    <source>
        <dbReference type="ARBA" id="ARBA00022737"/>
    </source>
</evidence>
<comment type="caution">
    <text evidence="5">The sequence shown here is derived from an EMBL/GenBank/DDBJ whole genome shotgun (WGS) entry which is preliminary data.</text>
</comment>
<dbReference type="InterPro" id="IPR028846">
    <property type="entry name" value="Recoverin"/>
</dbReference>
<dbReference type="Gene3D" id="1.10.238.10">
    <property type="entry name" value="EF-hand"/>
    <property type="match status" value="1"/>
</dbReference>
<dbReference type="Proteomes" id="UP001497623">
    <property type="component" value="Unassembled WGS sequence"/>
</dbReference>
<dbReference type="SUPFAM" id="SSF47473">
    <property type="entry name" value="EF-hand"/>
    <property type="match status" value="1"/>
</dbReference>
<dbReference type="PANTHER" id="PTHR23055:SF185">
    <property type="entry name" value="NEUROCALCIN HOMOLOG-LIKE PROTEIN"/>
    <property type="match status" value="1"/>
</dbReference>
<keyword evidence="3" id="KW-0106">Calcium</keyword>
<dbReference type="PROSITE" id="PS00018">
    <property type="entry name" value="EF_HAND_1"/>
    <property type="match status" value="2"/>
</dbReference>
<dbReference type="CDD" id="cd00051">
    <property type="entry name" value="EFh"/>
    <property type="match status" value="1"/>
</dbReference>
<keyword evidence="2" id="KW-0677">Repeat</keyword>
<dbReference type="PROSITE" id="PS50222">
    <property type="entry name" value="EF_HAND_2"/>
    <property type="match status" value="2"/>
</dbReference>
<dbReference type="EMBL" id="CAXKWB010090475">
    <property type="protein sequence ID" value="CAL4214834.1"/>
    <property type="molecule type" value="Genomic_DNA"/>
</dbReference>
<dbReference type="PRINTS" id="PR00450">
    <property type="entry name" value="RECOVERIN"/>
</dbReference>
<gene>
    <name evidence="5" type="ORF">MNOR_LOCUS38667</name>
</gene>
<proteinExistence type="predicted"/>
<evidence type="ECO:0000313" key="6">
    <source>
        <dbReference type="Proteomes" id="UP001497623"/>
    </source>
</evidence>
<reference evidence="5 6" key="1">
    <citation type="submission" date="2024-05" db="EMBL/GenBank/DDBJ databases">
        <authorList>
            <person name="Wallberg A."/>
        </authorList>
    </citation>
    <scope>NUCLEOTIDE SEQUENCE [LARGE SCALE GENOMIC DNA]</scope>
</reference>
<dbReference type="GO" id="GO:0005509">
    <property type="term" value="F:calcium ion binding"/>
    <property type="evidence" value="ECO:0007669"/>
    <property type="project" value="InterPro"/>
</dbReference>